<keyword evidence="1" id="KW-0812">Transmembrane</keyword>
<dbReference type="RefSeq" id="WP_184911624.1">
    <property type="nucleotide sequence ID" value="NZ_JACHJR010000001.1"/>
</dbReference>
<proteinExistence type="predicted"/>
<keyword evidence="3" id="KW-1185">Reference proteome</keyword>
<dbReference type="EMBL" id="JACHJR010000001">
    <property type="protein sequence ID" value="MBB4945256.1"/>
    <property type="molecule type" value="Genomic_DNA"/>
</dbReference>
<sequence length="396" mass="41160">MPYEDDLTDALRGAAELAPQLQLSAFAAGAAARGRAIRRRRRTTGLAVTTAVALLSLTAVAVLPGDGDTLVPVAEQPVSGAFMERTVRTLLPPGTVSKVQTTGLAEARPPGTGPGLALTFDDGHGPTRIQLSTERMALPIDGNTQGTECVIGDQPGTCERLVLADRTIVLTRQLTERQGPVTGGRTVLATGPDGRQVRLDAFDDGPGQPDTGAEGSLSVPQLVGIAISEAWDPVFRALDTPRYPKDAFSGLPAARIAAIAVPLLPAGTTAKIPEGRFADGRSELTLTGQGRQVVLDISAQHVGVITREAFEAGAAPGTVTHTADGTSVVRREVQPDSDLNGPVVSWAVEALHPDGTRVSAVQSVPGTWPDVPPLPGREVLTMDQLVALVAAPVWRG</sequence>
<evidence type="ECO:0000256" key="1">
    <source>
        <dbReference type="SAM" id="Phobius"/>
    </source>
</evidence>
<dbReference type="Proteomes" id="UP000573327">
    <property type="component" value="Unassembled WGS sequence"/>
</dbReference>
<keyword evidence="1" id="KW-1133">Transmembrane helix</keyword>
<comment type="caution">
    <text evidence="2">The sequence shown here is derived from an EMBL/GenBank/DDBJ whole genome shotgun (WGS) entry which is preliminary data.</text>
</comment>
<organism evidence="2 3">
    <name type="scientific">Kitasatospora gansuensis</name>
    <dbReference type="NCBI Taxonomy" id="258050"/>
    <lineage>
        <taxon>Bacteria</taxon>
        <taxon>Bacillati</taxon>
        <taxon>Actinomycetota</taxon>
        <taxon>Actinomycetes</taxon>
        <taxon>Kitasatosporales</taxon>
        <taxon>Streptomycetaceae</taxon>
        <taxon>Kitasatospora</taxon>
    </lineage>
</organism>
<protein>
    <submittedName>
        <fullName evidence="2">Uncharacterized protein</fullName>
    </submittedName>
</protein>
<gene>
    <name evidence="2" type="ORF">F4556_000791</name>
</gene>
<name>A0A7W7WFI8_9ACTN</name>
<accession>A0A7W7WFI8</accession>
<keyword evidence="1" id="KW-0472">Membrane</keyword>
<reference evidence="2 3" key="1">
    <citation type="submission" date="2020-08" db="EMBL/GenBank/DDBJ databases">
        <title>Sequencing the genomes of 1000 actinobacteria strains.</title>
        <authorList>
            <person name="Klenk H.-P."/>
        </authorList>
    </citation>
    <scope>NUCLEOTIDE SEQUENCE [LARGE SCALE GENOMIC DNA]</scope>
    <source>
        <strain evidence="2 3">DSM 44786</strain>
    </source>
</reference>
<dbReference type="AlphaFoldDB" id="A0A7W7WFI8"/>
<feature type="transmembrane region" description="Helical" evidence="1">
    <location>
        <begin position="43"/>
        <end position="63"/>
    </location>
</feature>
<evidence type="ECO:0000313" key="3">
    <source>
        <dbReference type="Proteomes" id="UP000573327"/>
    </source>
</evidence>
<evidence type="ECO:0000313" key="2">
    <source>
        <dbReference type="EMBL" id="MBB4945256.1"/>
    </source>
</evidence>